<name>A0AAD5S239_9FUNG</name>
<comment type="caution">
    <text evidence="1">The sequence shown here is derived from an EMBL/GenBank/DDBJ whole genome shotgun (WGS) entry which is preliminary data.</text>
</comment>
<organism evidence="1 2">
    <name type="scientific">Rhizophlyctis rosea</name>
    <dbReference type="NCBI Taxonomy" id="64517"/>
    <lineage>
        <taxon>Eukaryota</taxon>
        <taxon>Fungi</taxon>
        <taxon>Fungi incertae sedis</taxon>
        <taxon>Chytridiomycota</taxon>
        <taxon>Chytridiomycota incertae sedis</taxon>
        <taxon>Chytridiomycetes</taxon>
        <taxon>Rhizophlyctidales</taxon>
        <taxon>Rhizophlyctidaceae</taxon>
        <taxon>Rhizophlyctis</taxon>
    </lineage>
</organism>
<reference evidence="1" key="1">
    <citation type="submission" date="2020-05" db="EMBL/GenBank/DDBJ databases">
        <title>Phylogenomic resolution of chytrid fungi.</title>
        <authorList>
            <person name="Stajich J.E."/>
            <person name="Amses K."/>
            <person name="Simmons R."/>
            <person name="Seto K."/>
            <person name="Myers J."/>
            <person name="Bonds A."/>
            <person name="Quandt C.A."/>
            <person name="Barry K."/>
            <person name="Liu P."/>
            <person name="Grigoriev I."/>
            <person name="Longcore J.E."/>
            <person name="James T.Y."/>
        </authorList>
    </citation>
    <scope>NUCLEOTIDE SEQUENCE</scope>
    <source>
        <strain evidence="1">JEL0318</strain>
    </source>
</reference>
<keyword evidence="2" id="KW-1185">Reference proteome</keyword>
<gene>
    <name evidence="1" type="ORF">HK097_004759</name>
</gene>
<dbReference type="AlphaFoldDB" id="A0AAD5S239"/>
<feature type="non-terminal residue" evidence="1">
    <location>
        <position position="129"/>
    </location>
</feature>
<dbReference type="EMBL" id="JADGJD010002257">
    <property type="protein sequence ID" value="KAJ3033672.1"/>
    <property type="molecule type" value="Genomic_DNA"/>
</dbReference>
<accession>A0AAD5S239</accession>
<proteinExistence type="predicted"/>
<dbReference type="Proteomes" id="UP001212841">
    <property type="component" value="Unassembled WGS sequence"/>
</dbReference>
<evidence type="ECO:0000313" key="1">
    <source>
        <dbReference type="EMBL" id="KAJ3033672.1"/>
    </source>
</evidence>
<sequence>MGGKALKELTTLSRLAPQQLQSLQSRVLPIVNKHFIKAGVPHYLPTKESFGDLDILVAGPKSREGNPIDDILSHFKPKHIARHGNITSFALDDFQVDLIWVPYLEYECAYGFLSWGDLGAMTGLIAKKL</sequence>
<protein>
    <submittedName>
        <fullName evidence="1">Uncharacterized protein</fullName>
    </submittedName>
</protein>
<evidence type="ECO:0000313" key="2">
    <source>
        <dbReference type="Proteomes" id="UP001212841"/>
    </source>
</evidence>